<feature type="region of interest" description="Disordered" evidence="3">
    <location>
        <begin position="73"/>
        <end position="107"/>
    </location>
</feature>
<proteinExistence type="predicted"/>
<evidence type="ECO:0000256" key="1">
    <source>
        <dbReference type="ARBA" id="ARBA00004123"/>
    </source>
</evidence>
<feature type="compositionally biased region" description="Low complexity" evidence="3">
    <location>
        <begin position="175"/>
        <end position="190"/>
    </location>
</feature>
<evidence type="ECO:0000256" key="3">
    <source>
        <dbReference type="SAM" id="MobiDB-lite"/>
    </source>
</evidence>
<dbReference type="EMBL" id="VAHF01000002">
    <property type="protein sequence ID" value="TXG69895.1"/>
    <property type="molecule type" value="Genomic_DNA"/>
</dbReference>
<dbReference type="GO" id="GO:0006950">
    <property type="term" value="P:response to stress"/>
    <property type="evidence" value="ECO:0007669"/>
    <property type="project" value="UniProtKB-ARBA"/>
</dbReference>
<accession>A0A5C7IL31</accession>
<dbReference type="InterPro" id="IPR051992">
    <property type="entry name" value="OxStress_Response_Reg"/>
</dbReference>
<protein>
    <submittedName>
        <fullName evidence="4">Uncharacterized protein</fullName>
    </submittedName>
</protein>
<organism evidence="4 5">
    <name type="scientific">Acer yangbiense</name>
    <dbReference type="NCBI Taxonomy" id="1000413"/>
    <lineage>
        <taxon>Eukaryota</taxon>
        <taxon>Viridiplantae</taxon>
        <taxon>Streptophyta</taxon>
        <taxon>Embryophyta</taxon>
        <taxon>Tracheophyta</taxon>
        <taxon>Spermatophyta</taxon>
        <taxon>Magnoliopsida</taxon>
        <taxon>eudicotyledons</taxon>
        <taxon>Gunneridae</taxon>
        <taxon>Pentapetalae</taxon>
        <taxon>rosids</taxon>
        <taxon>malvids</taxon>
        <taxon>Sapindales</taxon>
        <taxon>Sapindaceae</taxon>
        <taxon>Hippocastanoideae</taxon>
        <taxon>Acereae</taxon>
        <taxon>Acer</taxon>
    </lineage>
</organism>
<dbReference type="Proteomes" id="UP000323000">
    <property type="component" value="Chromosome 2"/>
</dbReference>
<name>A0A5C7IL31_9ROSI</name>
<dbReference type="OrthoDB" id="1938584at2759"/>
<gene>
    <name evidence="4" type="ORF">EZV62_004830</name>
</gene>
<dbReference type="PANTHER" id="PTHR33172:SF29">
    <property type="entry name" value="OS06G0559400 PROTEIN"/>
    <property type="match status" value="1"/>
</dbReference>
<comment type="caution">
    <text evidence="4">The sequence shown here is derived from an EMBL/GenBank/DDBJ whole genome shotgun (WGS) entry which is preliminary data.</text>
</comment>
<keyword evidence="2" id="KW-0539">Nucleus</keyword>
<comment type="subcellular location">
    <subcellularLocation>
        <location evidence="1">Nucleus</location>
    </subcellularLocation>
</comment>
<dbReference type="GO" id="GO:0005634">
    <property type="term" value="C:nucleus"/>
    <property type="evidence" value="ECO:0007669"/>
    <property type="project" value="UniProtKB-SubCell"/>
</dbReference>
<evidence type="ECO:0000313" key="4">
    <source>
        <dbReference type="EMBL" id="TXG69895.1"/>
    </source>
</evidence>
<dbReference type="PANTHER" id="PTHR33172">
    <property type="entry name" value="OS08G0516900 PROTEIN"/>
    <property type="match status" value="1"/>
</dbReference>
<dbReference type="AlphaFoldDB" id="A0A5C7IL31"/>
<feature type="region of interest" description="Disordered" evidence="3">
    <location>
        <begin position="148"/>
        <end position="197"/>
    </location>
</feature>
<evidence type="ECO:0000256" key="2">
    <source>
        <dbReference type="ARBA" id="ARBA00023242"/>
    </source>
</evidence>
<sequence>MKLISGEMKLAGELRSTAQLLHAIERRSSTRQCRSLLHAIERRSDQRKREYNFHLNSRERRSKVGVMEAEAVSTVSSESEVDEEEVVSSASSPSPPPQKHFTKGDPLLDMSSLLHQLPFKRGLSKHYQGKSQSFTSLSEVTCVEDLAKPENPNNKRLKSCKSYAVIAENPPNPKKPSSSKSRPNNTSSFSNQSALFA</sequence>
<reference evidence="5" key="1">
    <citation type="journal article" date="2019" name="Gigascience">
        <title>De novo genome assembly of the endangered Acer yangbiense, a plant species with extremely small populations endemic to Yunnan Province, China.</title>
        <authorList>
            <person name="Yang J."/>
            <person name="Wariss H.M."/>
            <person name="Tao L."/>
            <person name="Zhang R."/>
            <person name="Yun Q."/>
            <person name="Hollingsworth P."/>
            <person name="Dao Z."/>
            <person name="Luo G."/>
            <person name="Guo H."/>
            <person name="Ma Y."/>
            <person name="Sun W."/>
        </authorList>
    </citation>
    <scope>NUCLEOTIDE SEQUENCE [LARGE SCALE GENOMIC DNA]</scope>
    <source>
        <strain evidence="5">cv. Malutang</strain>
    </source>
</reference>
<keyword evidence="5" id="KW-1185">Reference proteome</keyword>
<evidence type="ECO:0000313" key="5">
    <source>
        <dbReference type="Proteomes" id="UP000323000"/>
    </source>
</evidence>